<organism evidence="4 5">
    <name type="scientific">Paenochrobactrum gallinarii</name>
    <dbReference type="NCBI Taxonomy" id="643673"/>
    <lineage>
        <taxon>Bacteria</taxon>
        <taxon>Pseudomonadati</taxon>
        <taxon>Pseudomonadota</taxon>
        <taxon>Alphaproteobacteria</taxon>
        <taxon>Hyphomicrobiales</taxon>
        <taxon>Brucellaceae</taxon>
        <taxon>Paenochrobactrum</taxon>
    </lineage>
</organism>
<dbReference type="SUPFAM" id="SSF55073">
    <property type="entry name" value="Nucleotide cyclase"/>
    <property type="match status" value="1"/>
</dbReference>
<protein>
    <recommendedName>
        <fullName evidence="1">diguanylate cyclase</fullName>
        <ecNumber evidence="1">2.7.7.65</ecNumber>
    </recommendedName>
</protein>
<name>A0A841LWD6_9HYPH</name>
<proteinExistence type="predicted"/>
<dbReference type="InterPro" id="IPR029016">
    <property type="entry name" value="GAF-like_dom_sf"/>
</dbReference>
<evidence type="ECO:0000256" key="2">
    <source>
        <dbReference type="ARBA" id="ARBA00034247"/>
    </source>
</evidence>
<accession>A0A841LWD6</accession>
<dbReference type="Gene3D" id="3.30.450.40">
    <property type="match status" value="1"/>
</dbReference>
<gene>
    <name evidence="4" type="ORF">FHS77_001348</name>
</gene>
<dbReference type="Proteomes" id="UP000555393">
    <property type="component" value="Unassembled WGS sequence"/>
</dbReference>
<dbReference type="Pfam" id="PF00990">
    <property type="entry name" value="GGDEF"/>
    <property type="match status" value="1"/>
</dbReference>
<dbReference type="AlphaFoldDB" id="A0A841LWD6"/>
<dbReference type="InterPro" id="IPR043128">
    <property type="entry name" value="Rev_trsase/Diguanyl_cyclase"/>
</dbReference>
<dbReference type="Gene3D" id="3.30.70.270">
    <property type="match status" value="1"/>
</dbReference>
<evidence type="ECO:0000259" key="3">
    <source>
        <dbReference type="PROSITE" id="PS50887"/>
    </source>
</evidence>
<comment type="catalytic activity">
    <reaction evidence="2">
        <text>2 GTP = 3',3'-c-di-GMP + 2 diphosphate</text>
        <dbReference type="Rhea" id="RHEA:24898"/>
        <dbReference type="ChEBI" id="CHEBI:33019"/>
        <dbReference type="ChEBI" id="CHEBI:37565"/>
        <dbReference type="ChEBI" id="CHEBI:58805"/>
        <dbReference type="EC" id="2.7.7.65"/>
    </reaction>
</comment>
<dbReference type="CDD" id="cd01949">
    <property type="entry name" value="GGDEF"/>
    <property type="match status" value="1"/>
</dbReference>
<dbReference type="RefSeq" id="WP_184221557.1">
    <property type="nucleotide sequence ID" value="NZ_JACIIU010000004.1"/>
</dbReference>
<comment type="caution">
    <text evidence="4">The sequence shown here is derived from an EMBL/GenBank/DDBJ whole genome shotgun (WGS) entry which is preliminary data.</text>
</comment>
<evidence type="ECO:0000313" key="4">
    <source>
        <dbReference type="EMBL" id="MBB6260807.1"/>
    </source>
</evidence>
<dbReference type="InterPro" id="IPR000160">
    <property type="entry name" value="GGDEF_dom"/>
</dbReference>
<feature type="domain" description="GGDEF" evidence="3">
    <location>
        <begin position="192"/>
        <end position="320"/>
    </location>
</feature>
<dbReference type="PANTHER" id="PTHR45138">
    <property type="entry name" value="REGULATORY COMPONENTS OF SENSORY TRANSDUCTION SYSTEM"/>
    <property type="match status" value="1"/>
</dbReference>
<dbReference type="SUPFAM" id="SSF55781">
    <property type="entry name" value="GAF domain-like"/>
    <property type="match status" value="1"/>
</dbReference>
<dbReference type="SMART" id="SM00065">
    <property type="entry name" value="GAF"/>
    <property type="match status" value="1"/>
</dbReference>
<dbReference type="EMBL" id="JACIIU010000004">
    <property type="protein sequence ID" value="MBB6260807.1"/>
    <property type="molecule type" value="Genomic_DNA"/>
</dbReference>
<dbReference type="InterPro" id="IPR003018">
    <property type="entry name" value="GAF"/>
</dbReference>
<dbReference type="GO" id="GO:0052621">
    <property type="term" value="F:diguanylate cyclase activity"/>
    <property type="evidence" value="ECO:0007669"/>
    <property type="project" value="UniProtKB-EC"/>
</dbReference>
<sequence>MVLTFETRQAYNSAELGRDHSLDALCELVMSLFDVPMAAVSLINEDVTHYLGFAGIEFGDVANEHTFCSYAVQNNFPFLIEDTTKDVRFANNPFVVNDPHIRMYLGSPLIAPNGTTLGAICALDVKPRSYTAEEQRRLQSLANTAVQLLEMRRMMKQANDMALVDGMTKLANRRSLEAEIEKAITVLNEQSLPFSLLYFDVDYFKQINDQNGHAAGDKLLKLIGQTLSARAIRDEVHGRLGGDEFVVLMLNTTLEAAVAKASEIKQQLDDVMRLADIPVSFSMGLTNFVNAPESAEAALNCADERLYKAKRAGKNQIVFS</sequence>
<dbReference type="PROSITE" id="PS50887">
    <property type="entry name" value="GGDEF"/>
    <property type="match status" value="1"/>
</dbReference>
<dbReference type="FunFam" id="3.30.70.270:FF:000001">
    <property type="entry name" value="Diguanylate cyclase domain protein"/>
    <property type="match status" value="1"/>
</dbReference>
<dbReference type="Pfam" id="PF01590">
    <property type="entry name" value="GAF"/>
    <property type="match status" value="1"/>
</dbReference>
<dbReference type="PANTHER" id="PTHR45138:SF9">
    <property type="entry name" value="DIGUANYLATE CYCLASE DGCM-RELATED"/>
    <property type="match status" value="1"/>
</dbReference>
<dbReference type="InterPro" id="IPR050469">
    <property type="entry name" value="Diguanylate_Cyclase"/>
</dbReference>
<evidence type="ECO:0000256" key="1">
    <source>
        <dbReference type="ARBA" id="ARBA00012528"/>
    </source>
</evidence>
<evidence type="ECO:0000313" key="5">
    <source>
        <dbReference type="Proteomes" id="UP000555393"/>
    </source>
</evidence>
<reference evidence="4 5" key="1">
    <citation type="submission" date="2020-08" db="EMBL/GenBank/DDBJ databases">
        <title>Genomic Encyclopedia of Type Strains, Phase IV (KMG-IV): sequencing the most valuable type-strain genomes for metagenomic binning, comparative biology and taxonomic classification.</title>
        <authorList>
            <person name="Goeker M."/>
        </authorList>
    </citation>
    <scope>NUCLEOTIDE SEQUENCE [LARGE SCALE GENOMIC DNA]</scope>
    <source>
        <strain evidence="4 5">DSM 22336</strain>
    </source>
</reference>
<dbReference type="EC" id="2.7.7.65" evidence="1"/>
<keyword evidence="5" id="KW-1185">Reference proteome</keyword>
<dbReference type="NCBIfam" id="TIGR00254">
    <property type="entry name" value="GGDEF"/>
    <property type="match status" value="1"/>
</dbReference>
<dbReference type="InterPro" id="IPR029787">
    <property type="entry name" value="Nucleotide_cyclase"/>
</dbReference>
<dbReference type="SMART" id="SM00267">
    <property type="entry name" value="GGDEF"/>
    <property type="match status" value="1"/>
</dbReference>